<gene>
    <name evidence="2" type="ORF">Vbra_14827</name>
</gene>
<dbReference type="AlphaFoldDB" id="A0A0G4FAF1"/>
<dbReference type="VEuPathDB" id="CryptoDB:Vbra_14827"/>
<dbReference type="PhylomeDB" id="A0A0G4FAF1"/>
<evidence type="ECO:0000313" key="3">
    <source>
        <dbReference type="Proteomes" id="UP000041254"/>
    </source>
</evidence>
<feature type="region of interest" description="Disordered" evidence="1">
    <location>
        <begin position="1"/>
        <end position="25"/>
    </location>
</feature>
<name>A0A0G4FAF1_VITBC</name>
<keyword evidence="3" id="KW-1185">Reference proteome</keyword>
<dbReference type="Gene3D" id="3.40.1360.10">
    <property type="match status" value="1"/>
</dbReference>
<dbReference type="GO" id="GO:0003677">
    <property type="term" value="F:DNA binding"/>
    <property type="evidence" value="ECO:0007669"/>
    <property type="project" value="InterPro"/>
</dbReference>
<proteinExistence type="predicted"/>
<dbReference type="EMBL" id="CDMY01000396">
    <property type="protein sequence ID" value="CEM09875.1"/>
    <property type="molecule type" value="Genomic_DNA"/>
</dbReference>
<dbReference type="InterPro" id="IPR036078">
    <property type="entry name" value="Spo11/TopoVI_A_sf"/>
</dbReference>
<sequence length="616" mass="67912">MADEEDDRPIYAGLPPPAPQSEDSDVYPAGALRTLGQARAAVVTKLRFVIDRWCPDEVRIPIWAHVQKLCRPGMEVTDFLGGMYLMILGGVVPRLPDDAPYKWSPDKHAFVEKGVTERRLPPAMKASKVLPAQEWHTHALGKLEPLFEEACGKMAPDARDRCMAGWRLMAARLRVPGLPPLDDLLKDACESEVELLWPRTPEECTRARGRVGVLCAVGALVLATGHLPDGLDKDKLSPLVHDFLWGLVSLRESSGGKDADGDVRMTAEASSAVVEPDEDAPLTTRLNRTLSALTVMAQLAEVDQVHNRSVVYRLENTIALSATSRRDLLRNIKTGMAMFTGATMRQLGLLTESSAVFMSTQIAIKTEDGSGRISVPACGMEVADSMATGDVGLICWAKPDDWGGGRVLTVATVEQEGVARQVYKMDIFHAVLATKGYPSDAVMKLFIRLSTITHVAVGDIIWPRTRALSSFQVFHFGDGDVHGLEIALAIAARLERHKVDVHWCAVTCLQVEMWAAQAKLEPKALSKSDEKKVDAMLRGPTEGRKSAEYAAYEEKHETKLFKKCVKGQLETILKTQQQMKLDMVFDKVDEGVLKKAFQQLKDKRLAEDAAENNERM</sequence>
<reference evidence="2 3" key="1">
    <citation type="submission" date="2014-11" db="EMBL/GenBank/DDBJ databases">
        <authorList>
            <person name="Zhu J."/>
            <person name="Qi W."/>
            <person name="Song R."/>
        </authorList>
    </citation>
    <scope>NUCLEOTIDE SEQUENCE [LARGE SCALE GENOMIC DNA]</scope>
</reference>
<accession>A0A0G4FAF1</accession>
<dbReference type="Proteomes" id="UP000041254">
    <property type="component" value="Unassembled WGS sequence"/>
</dbReference>
<organism evidence="2 3">
    <name type="scientific">Vitrella brassicaformis (strain CCMP3155)</name>
    <dbReference type="NCBI Taxonomy" id="1169540"/>
    <lineage>
        <taxon>Eukaryota</taxon>
        <taxon>Sar</taxon>
        <taxon>Alveolata</taxon>
        <taxon>Colpodellida</taxon>
        <taxon>Vitrellaceae</taxon>
        <taxon>Vitrella</taxon>
    </lineage>
</organism>
<protein>
    <submittedName>
        <fullName evidence="2">Uncharacterized protein</fullName>
    </submittedName>
</protein>
<dbReference type="SUPFAM" id="SSF56726">
    <property type="entry name" value="DNA topoisomerase IV, alpha subunit"/>
    <property type="match status" value="1"/>
</dbReference>
<evidence type="ECO:0000313" key="2">
    <source>
        <dbReference type="EMBL" id="CEM09875.1"/>
    </source>
</evidence>
<dbReference type="GO" id="GO:0005694">
    <property type="term" value="C:chromosome"/>
    <property type="evidence" value="ECO:0007669"/>
    <property type="project" value="InterPro"/>
</dbReference>
<evidence type="ECO:0000256" key="1">
    <source>
        <dbReference type="SAM" id="MobiDB-lite"/>
    </source>
</evidence>
<dbReference type="InParanoid" id="A0A0G4FAF1"/>